<keyword evidence="2" id="KW-0540">Nuclease</keyword>
<dbReference type="InterPro" id="IPR052408">
    <property type="entry name" value="Exonuclease_MUT-7-like"/>
</dbReference>
<dbReference type="Proteomes" id="UP000187417">
    <property type="component" value="Unassembled WGS sequence"/>
</dbReference>
<sequence length="203" mass="22932">MNKPITFQNSISNEEAALLPAIEFRGPIVVVDSEPRLREACRYLAAQPVIGFDTETRPSFRAGVVNRVALLQLSSPEQSFLFRLCKIPLDKAIVKILENKEILKIGADVKGDLRALHNIRHFQEAGFVDLQELAGEWGIEEKSLRKLSAIVLGQRVSKAQRLSNWEAAQLTDKQQLYAATDAWVCTRIYDRLLHTPKPKKTKK</sequence>
<dbReference type="Gene3D" id="3.30.420.10">
    <property type="entry name" value="Ribonuclease H-like superfamily/Ribonuclease H"/>
    <property type="match status" value="1"/>
</dbReference>
<name>A0A1Q6F3R3_9BACT</name>
<dbReference type="GO" id="GO:0003676">
    <property type="term" value="F:nucleic acid binding"/>
    <property type="evidence" value="ECO:0007669"/>
    <property type="project" value="InterPro"/>
</dbReference>
<feature type="domain" description="3'-5' exonuclease" evidence="1">
    <location>
        <begin position="27"/>
        <end position="197"/>
    </location>
</feature>
<dbReference type="InterPro" id="IPR012337">
    <property type="entry name" value="RNaseH-like_sf"/>
</dbReference>
<dbReference type="GO" id="GO:0008408">
    <property type="term" value="F:3'-5' exonuclease activity"/>
    <property type="evidence" value="ECO:0007669"/>
    <property type="project" value="InterPro"/>
</dbReference>
<evidence type="ECO:0000259" key="1">
    <source>
        <dbReference type="SMART" id="SM00474"/>
    </source>
</evidence>
<dbReference type="EMBL" id="MNQH01000034">
    <property type="protein sequence ID" value="OKY93573.1"/>
    <property type="molecule type" value="Genomic_DNA"/>
</dbReference>
<dbReference type="InterPro" id="IPR036397">
    <property type="entry name" value="RNaseH_sf"/>
</dbReference>
<evidence type="ECO:0000313" key="2">
    <source>
        <dbReference type="EMBL" id="OKY93573.1"/>
    </source>
</evidence>
<dbReference type="Pfam" id="PF01612">
    <property type="entry name" value="DNA_pol_A_exo1"/>
    <property type="match status" value="1"/>
</dbReference>
<dbReference type="GO" id="GO:0006139">
    <property type="term" value="P:nucleobase-containing compound metabolic process"/>
    <property type="evidence" value="ECO:0007669"/>
    <property type="project" value="InterPro"/>
</dbReference>
<dbReference type="SMART" id="SM00474">
    <property type="entry name" value="35EXOc"/>
    <property type="match status" value="1"/>
</dbReference>
<accession>A0A1Q6F3R3</accession>
<dbReference type="CDD" id="cd06141">
    <property type="entry name" value="WRN_exo"/>
    <property type="match status" value="1"/>
</dbReference>
<dbReference type="PANTHER" id="PTHR47765">
    <property type="entry name" value="3'-5' EXONUCLEASE DOMAIN-CONTAINING PROTEIN"/>
    <property type="match status" value="1"/>
</dbReference>
<dbReference type="SUPFAM" id="SSF53098">
    <property type="entry name" value="Ribonuclease H-like"/>
    <property type="match status" value="1"/>
</dbReference>
<gene>
    <name evidence="2" type="ORF">BHV66_08980</name>
</gene>
<comment type="caution">
    <text evidence="2">The sequence shown here is derived from an EMBL/GenBank/DDBJ whole genome shotgun (WGS) entry which is preliminary data.</text>
</comment>
<dbReference type="InterPro" id="IPR002562">
    <property type="entry name" value="3'-5'_exonuclease_dom"/>
</dbReference>
<dbReference type="RefSeq" id="WP_195271895.1">
    <property type="nucleotide sequence ID" value="NZ_BAAFLA010000005.1"/>
</dbReference>
<keyword evidence="2" id="KW-0378">Hydrolase</keyword>
<keyword evidence="2" id="KW-0269">Exonuclease</keyword>
<dbReference type="PANTHER" id="PTHR47765:SF2">
    <property type="entry name" value="EXONUCLEASE MUT-7 HOMOLOG"/>
    <property type="match status" value="1"/>
</dbReference>
<dbReference type="AlphaFoldDB" id="A0A1Q6F3R3"/>
<protein>
    <submittedName>
        <fullName evidence="2">3'-5' exonuclease</fullName>
    </submittedName>
</protein>
<proteinExistence type="predicted"/>
<reference evidence="2 3" key="1">
    <citation type="journal article" date="2016" name="Nat. Biotechnol.">
        <title>Measurement of bacterial replication rates in microbial communities.</title>
        <authorList>
            <person name="Brown C.T."/>
            <person name="Olm M.R."/>
            <person name="Thomas B.C."/>
            <person name="Banfield J.F."/>
        </authorList>
    </citation>
    <scope>NUCLEOTIDE SEQUENCE [LARGE SCALE GENOMIC DNA]</scope>
    <source>
        <strain evidence="2">CAG:67_53_122</strain>
    </source>
</reference>
<evidence type="ECO:0000313" key="3">
    <source>
        <dbReference type="Proteomes" id="UP000187417"/>
    </source>
</evidence>
<organism evidence="2 3">
    <name type="scientific">Alistipes putredinis</name>
    <dbReference type="NCBI Taxonomy" id="28117"/>
    <lineage>
        <taxon>Bacteria</taxon>
        <taxon>Pseudomonadati</taxon>
        <taxon>Bacteroidota</taxon>
        <taxon>Bacteroidia</taxon>
        <taxon>Bacteroidales</taxon>
        <taxon>Rikenellaceae</taxon>
        <taxon>Alistipes</taxon>
    </lineage>
</organism>
<dbReference type="STRING" id="28117.BHV66_08980"/>